<feature type="domain" description="Phosphagen kinase C-terminal" evidence="10">
    <location>
        <begin position="155"/>
        <end position="382"/>
    </location>
</feature>
<keyword evidence="8" id="KW-0812">Transmembrane</keyword>
<dbReference type="PROSITE" id="PS51509">
    <property type="entry name" value="PHOSPHAGEN_KINASE_N"/>
    <property type="match status" value="1"/>
</dbReference>
<proteinExistence type="inferred from homology"/>
<comment type="caution">
    <text evidence="11">The sequence shown here is derived from an EMBL/GenBank/DDBJ whole genome shotgun (WGS) entry which is preliminary data.</text>
</comment>
<keyword evidence="2 7" id="KW-0808">Transferase</keyword>
<dbReference type="SUPFAM" id="SSF48034">
    <property type="entry name" value="Guanido kinase N-terminal domain"/>
    <property type="match status" value="1"/>
</dbReference>
<evidence type="ECO:0000256" key="2">
    <source>
        <dbReference type="ARBA" id="ARBA00022679"/>
    </source>
</evidence>
<dbReference type="GO" id="GO:0005524">
    <property type="term" value="F:ATP binding"/>
    <property type="evidence" value="ECO:0007669"/>
    <property type="project" value="UniProtKB-UniRule"/>
</dbReference>
<reference evidence="11 12" key="1">
    <citation type="journal article" date="2018" name="Sci. Rep.">
        <title>Comparative analysis of the Pocillopora damicornis genome highlights role of immune system in coral evolution.</title>
        <authorList>
            <person name="Cunning R."/>
            <person name="Bay R.A."/>
            <person name="Gillette P."/>
            <person name="Baker A.C."/>
            <person name="Traylor-Knowles N."/>
        </authorList>
    </citation>
    <scope>NUCLEOTIDE SEQUENCE [LARGE SCALE GENOMIC DNA]</scope>
    <source>
        <strain evidence="11">RSMAS</strain>
        <tissue evidence="11">Whole animal</tissue>
    </source>
</reference>
<dbReference type="GO" id="GO:0046314">
    <property type="term" value="P:phosphocreatine biosynthetic process"/>
    <property type="evidence" value="ECO:0007669"/>
    <property type="project" value="InterPro"/>
</dbReference>
<evidence type="ECO:0000259" key="9">
    <source>
        <dbReference type="PROSITE" id="PS51509"/>
    </source>
</evidence>
<dbReference type="AlphaFoldDB" id="A0A3M6TV23"/>
<keyword evidence="12" id="KW-1185">Reference proteome</keyword>
<comment type="similarity">
    <text evidence="1 6">Belongs to the ATP:guanido phosphotransferase family.</text>
</comment>
<evidence type="ECO:0000256" key="5">
    <source>
        <dbReference type="ARBA" id="ARBA00022840"/>
    </source>
</evidence>
<organism evidence="11 12">
    <name type="scientific">Pocillopora damicornis</name>
    <name type="common">Cauliflower coral</name>
    <name type="synonym">Millepora damicornis</name>
    <dbReference type="NCBI Taxonomy" id="46731"/>
    <lineage>
        <taxon>Eukaryota</taxon>
        <taxon>Metazoa</taxon>
        <taxon>Cnidaria</taxon>
        <taxon>Anthozoa</taxon>
        <taxon>Hexacorallia</taxon>
        <taxon>Scleractinia</taxon>
        <taxon>Astrocoeniina</taxon>
        <taxon>Pocilloporidae</taxon>
        <taxon>Pocillopora</taxon>
    </lineage>
</organism>
<keyword evidence="5 7" id="KW-0067">ATP-binding</keyword>
<evidence type="ECO:0000259" key="10">
    <source>
        <dbReference type="PROSITE" id="PS51510"/>
    </source>
</evidence>
<name>A0A3M6TV23_POCDA</name>
<dbReference type="Proteomes" id="UP000275408">
    <property type="component" value="Unassembled WGS sequence"/>
</dbReference>
<dbReference type="PROSITE" id="PS51510">
    <property type="entry name" value="PHOSPHAGEN_KINASE_C"/>
    <property type="match status" value="1"/>
</dbReference>
<keyword evidence="8" id="KW-1133">Transmembrane helix</keyword>
<dbReference type="InterPro" id="IPR036802">
    <property type="entry name" value="ATP-guanido_PTrfase_N_sf"/>
</dbReference>
<dbReference type="InterPro" id="IPR000749">
    <property type="entry name" value="ATP-guanido_PTrfase"/>
</dbReference>
<keyword evidence="3 7" id="KW-0547">Nucleotide-binding</keyword>
<evidence type="ECO:0000256" key="1">
    <source>
        <dbReference type="ARBA" id="ARBA00006798"/>
    </source>
</evidence>
<feature type="binding site" evidence="7">
    <location>
        <begin position="311"/>
        <end position="315"/>
    </location>
    <ligand>
        <name>ATP</name>
        <dbReference type="ChEBI" id="CHEBI:30616"/>
    </ligand>
</feature>
<dbReference type="Gene3D" id="3.30.590.10">
    <property type="entry name" value="Glutamine synthetase/guanido kinase, catalytic domain"/>
    <property type="match status" value="1"/>
</dbReference>
<dbReference type="InterPro" id="IPR022413">
    <property type="entry name" value="ATP-guanido_PTrfase_N"/>
</dbReference>
<feature type="domain" description="Phosphagen kinase N-terminal" evidence="9">
    <location>
        <begin position="42"/>
        <end position="130"/>
    </location>
</feature>
<sequence length="393" mass="44834">MAFTLQKFRDLLGNPYAVIGVCVAVSVTAFFTLSSHHPNYPRKKRRMSSFPDLTNNITIMAKYLTPDLFSKLKDRGTTKNYDIEQLIESGLGSVGPSSLAGNPAGLLAGDEECYDVFNKLMDPVIRELHEVDQNFNSEINLDWEQIRGGKLYGSNVLCCRLTGRRNIEGYRMVPASRATELLDVSHPIVESIWENIGDSFLSVSWQNSNSAMEEYGSSFVSLPPQLSRDWPHGRFVWLAENRQCQIFINFEDHLKVVITQTGGDIQRAFRRYSEILSSIEEGLKRNEKKFMWSSKYGYLTSSPRNIGTGLEVEVEVRLSKLCKDPRFERIIHVLPVKLDEADPQAQDVFCIRNKYKMQLTEVDILQQVINSVTLLVEIDKRIDRGENIRDLLP</sequence>
<dbReference type="InterPro" id="IPR022414">
    <property type="entry name" value="ATP-guanido_PTrfase_cat"/>
</dbReference>
<evidence type="ECO:0000313" key="12">
    <source>
        <dbReference type="Proteomes" id="UP000275408"/>
    </source>
</evidence>
<keyword evidence="8" id="KW-0472">Membrane</keyword>
<feature type="transmembrane region" description="Helical" evidence="8">
    <location>
        <begin position="16"/>
        <end position="36"/>
    </location>
</feature>
<evidence type="ECO:0000256" key="7">
    <source>
        <dbReference type="PROSITE-ProRule" id="PRU00843"/>
    </source>
</evidence>
<dbReference type="GO" id="GO:0005739">
    <property type="term" value="C:mitochondrion"/>
    <property type="evidence" value="ECO:0007669"/>
    <property type="project" value="TreeGrafter"/>
</dbReference>
<keyword evidence="4 7" id="KW-0418">Kinase</keyword>
<gene>
    <name evidence="11" type="ORF">pdam_00022670</name>
</gene>
<evidence type="ECO:0000256" key="3">
    <source>
        <dbReference type="ARBA" id="ARBA00022741"/>
    </source>
</evidence>
<evidence type="ECO:0000256" key="6">
    <source>
        <dbReference type="PROSITE-ProRule" id="PRU00842"/>
    </source>
</evidence>
<dbReference type="EMBL" id="RCHS01002863">
    <property type="protein sequence ID" value="RMX45191.1"/>
    <property type="molecule type" value="Genomic_DNA"/>
</dbReference>
<dbReference type="SUPFAM" id="SSF55931">
    <property type="entry name" value="Glutamine synthetase/guanido kinase"/>
    <property type="match status" value="1"/>
</dbReference>
<dbReference type="Pfam" id="PF02807">
    <property type="entry name" value="ATP-gua_PtransN"/>
    <property type="match status" value="1"/>
</dbReference>
<evidence type="ECO:0000256" key="8">
    <source>
        <dbReference type="SAM" id="Phobius"/>
    </source>
</evidence>
<accession>A0A3M6TV23</accession>
<dbReference type="Gene3D" id="1.10.135.10">
    <property type="entry name" value="ATP:guanido phosphotransferase, N-terminal domain"/>
    <property type="match status" value="1"/>
</dbReference>
<feature type="binding site" evidence="7">
    <location>
        <begin position="158"/>
        <end position="162"/>
    </location>
    <ligand>
        <name>ATP</name>
        <dbReference type="ChEBI" id="CHEBI:30616"/>
    </ligand>
</feature>
<dbReference type="InterPro" id="IPR014746">
    <property type="entry name" value="Gln_synth/guanido_kin_cat_dom"/>
</dbReference>
<dbReference type="GO" id="GO:0004111">
    <property type="term" value="F:creatine kinase activity"/>
    <property type="evidence" value="ECO:0007669"/>
    <property type="project" value="InterPro"/>
</dbReference>
<feature type="binding site" evidence="7">
    <location>
        <begin position="336"/>
        <end position="341"/>
    </location>
    <ligand>
        <name>ATP</name>
        <dbReference type="ChEBI" id="CHEBI:30616"/>
    </ligand>
</feature>
<evidence type="ECO:0000313" key="11">
    <source>
        <dbReference type="EMBL" id="RMX45191.1"/>
    </source>
</evidence>
<evidence type="ECO:0008006" key="13">
    <source>
        <dbReference type="Google" id="ProtNLM"/>
    </source>
</evidence>
<comment type="caution">
    <text evidence="7">Lacks conserved residue(s) required for the propagation of feature annotation.</text>
</comment>
<protein>
    <recommendedName>
        <fullName evidence="13">Creatine kinase</fullName>
    </recommendedName>
</protein>
<evidence type="ECO:0000256" key="4">
    <source>
        <dbReference type="ARBA" id="ARBA00022777"/>
    </source>
</evidence>
<dbReference type="PANTHER" id="PTHR11547">
    <property type="entry name" value="ARGININE OR CREATINE KINASE"/>
    <property type="match status" value="1"/>
</dbReference>
<dbReference type="STRING" id="46731.A0A3M6TV23"/>
<dbReference type="Pfam" id="PF00217">
    <property type="entry name" value="ATP-gua_Ptrans"/>
    <property type="match status" value="1"/>
</dbReference>
<dbReference type="OrthoDB" id="432281at2759"/>
<dbReference type="PANTHER" id="PTHR11547:SF57">
    <property type="entry name" value="PHOSPHAGEN KINASE C-TERMINAL DOMAIN-CONTAINING PROTEIN"/>
    <property type="match status" value="1"/>
</dbReference>